<protein>
    <recommendedName>
        <fullName evidence="6">4Fe-4S ferredoxin-type domain-containing protein</fullName>
    </recommendedName>
</protein>
<keyword evidence="1" id="KW-0004">4Fe-4S</keyword>
<evidence type="ECO:0000256" key="3">
    <source>
        <dbReference type="ARBA" id="ARBA00022737"/>
    </source>
</evidence>
<proteinExistence type="predicted"/>
<name>A0A381QH68_9ZZZZ</name>
<dbReference type="GO" id="GO:0051539">
    <property type="term" value="F:4 iron, 4 sulfur cluster binding"/>
    <property type="evidence" value="ECO:0007669"/>
    <property type="project" value="UniProtKB-KW"/>
</dbReference>
<sequence length="392" mass="41496">MQAVVEGRLEPSSEAFRTHIDRCLGCRACEPVCPSGVEYGTLLELARETATKAAPQGLPTRFLLMVLGTRALRSPFFFIGRMLRGTRLAALGATVLPSYGPFRAVRLVLAMLASTTRWEPMASEEATSGNTDSGSHDVSRKSRVAVLLGCVQEGLFTRINSATVRVLEANGHEVILVEGQDCCGALHAHGGDLERARMLARTNIRAFEASGADFIAVNAAGCGAAMKDYGTLLERDPDFVQRAEEVALAVRDVSEILASSGPRIGASIPCKIAYDHPCHLLHAQGVEHAPITVLEAVPDVEVHIVADAEECCGGAGIYGITHPELGGLIGGDKVSAVRACLADAVATPNPGCMMQIGAGLRLEASNEGVIHPVELLDESYRRAGFYRVGGAE</sequence>
<evidence type="ECO:0000259" key="6">
    <source>
        <dbReference type="PROSITE" id="PS51379"/>
    </source>
</evidence>
<gene>
    <name evidence="7" type="ORF">METZ01_LOCUS30271</name>
</gene>
<evidence type="ECO:0000256" key="4">
    <source>
        <dbReference type="ARBA" id="ARBA00023004"/>
    </source>
</evidence>
<dbReference type="PROSITE" id="PS51379">
    <property type="entry name" value="4FE4S_FER_2"/>
    <property type="match status" value="1"/>
</dbReference>
<dbReference type="SUPFAM" id="SSF54862">
    <property type="entry name" value="4Fe-4S ferredoxins"/>
    <property type="match status" value="1"/>
</dbReference>
<dbReference type="InterPro" id="IPR012257">
    <property type="entry name" value="Glc_ox_4Fe-4S"/>
</dbReference>
<dbReference type="AlphaFoldDB" id="A0A381QH68"/>
<keyword evidence="3" id="KW-0677">Repeat</keyword>
<dbReference type="PIRSF" id="PIRSF000139">
    <property type="entry name" value="Glc_ox_4Fe-4S"/>
    <property type="match status" value="1"/>
</dbReference>
<dbReference type="PANTHER" id="PTHR32479">
    <property type="entry name" value="GLYCOLATE OXIDASE IRON-SULFUR SUBUNIT"/>
    <property type="match status" value="1"/>
</dbReference>
<evidence type="ECO:0000256" key="1">
    <source>
        <dbReference type="ARBA" id="ARBA00022485"/>
    </source>
</evidence>
<keyword evidence="4" id="KW-0408">Iron</keyword>
<dbReference type="InterPro" id="IPR004017">
    <property type="entry name" value="Cys_rich_dom"/>
</dbReference>
<dbReference type="Pfam" id="PF02754">
    <property type="entry name" value="CCG"/>
    <property type="match status" value="2"/>
</dbReference>
<organism evidence="7">
    <name type="scientific">marine metagenome</name>
    <dbReference type="NCBI Taxonomy" id="408172"/>
    <lineage>
        <taxon>unclassified sequences</taxon>
        <taxon>metagenomes</taxon>
        <taxon>ecological metagenomes</taxon>
    </lineage>
</organism>
<accession>A0A381QH68</accession>
<dbReference type="PROSITE" id="PS00198">
    <property type="entry name" value="4FE4S_FER_1"/>
    <property type="match status" value="1"/>
</dbReference>
<dbReference type="InterPro" id="IPR017900">
    <property type="entry name" value="4Fe4S_Fe_S_CS"/>
</dbReference>
<dbReference type="GO" id="GO:0046872">
    <property type="term" value="F:metal ion binding"/>
    <property type="evidence" value="ECO:0007669"/>
    <property type="project" value="UniProtKB-KW"/>
</dbReference>
<evidence type="ECO:0000256" key="5">
    <source>
        <dbReference type="ARBA" id="ARBA00023014"/>
    </source>
</evidence>
<dbReference type="PANTHER" id="PTHR32479:SF17">
    <property type="entry name" value="GLYCOLATE OXIDASE IRON-SULFUR SUBUNIT"/>
    <property type="match status" value="1"/>
</dbReference>
<feature type="domain" description="4Fe-4S ferredoxin-type" evidence="6">
    <location>
        <begin position="14"/>
        <end position="37"/>
    </location>
</feature>
<keyword evidence="5" id="KW-0411">Iron-sulfur</keyword>
<dbReference type="GO" id="GO:0016491">
    <property type="term" value="F:oxidoreductase activity"/>
    <property type="evidence" value="ECO:0007669"/>
    <property type="project" value="UniProtKB-ARBA"/>
</dbReference>
<reference evidence="7" key="1">
    <citation type="submission" date="2018-05" db="EMBL/GenBank/DDBJ databases">
        <authorList>
            <person name="Lanie J.A."/>
            <person name="Ng W.-L."/>
            <person name="Kazmierczak K.M."/>
            <person name="Andrzejewski T.M."/>
            <person name="Davidsen T.M."/>
            <person name="Wayne K.J."/>
            <person name="Tettelin H."/>
            <person name="Glass J.I."/>
            <person name="Rusch D."/>
            <person name="Podicherti R."/>
            <person name="Tsui H.-C.T."/>
            <person name="Winkler M.E."/>
        </authorList>
    </citation>
    <scope>NUCLEOTIDE SEQUENCE</scope>
</reference>
<evidence type="ECO:0000256" key="2">
    <source>
        <dbReference type="ARBA" id="ARBA00022723"/>
    </source>
</evidence>
<evidence type="ECO:0000313" key="7">
    <source>
        <dbReference type="EMBL" id="SUZ77417.1"/>
    </source>
</evidence>
<keyword evidence="2" id="KW-0479">Metal-binding</keyword>
<dbReference type="EMBL" id="UINC01001316">
    <property type="protein sequence ID" value="SUZ77417.1"/>
    <property type="molecule type" value="Genomic_DNA"/>
</dbReference>
<dbReference type="InterPro" id="IPR017896">
    <property type="entry name" value="4Fe4S_Fe-S-bd"/>
</dbReference>